<evidence type="ECO:0000313" key="5">
    <source>
        <dbReference type="EMBL" id="JAP38570.1"/>
    </source>
</evidence>
<feature type="compositionally biased region" description="Polar residues" evidence="2">
    <location>
        <begin position="219"/>
        <end position="234"/>
    </location>
</feature>
<dbReference type="PANTHER" id="PTHR46708:SF2">
    <property type="entry name" value="FIBRONECTIN TYPE-III DOMAIN-CONTAINING PROTEIN"/>
    <property type="match status" value="1"/>
</dbReference>
<dbReference type="EMBL" id="GEEE01024655">
    <property type="protein sequence ID" value="JAP38570.1"/>
    <property type="molecule type" value="Transcribed_RNA"/>
</dbReference>
<proteinExistence type="predicted"/>
<feature type="region of interest" description="Disordered" evidence="2">
    <location>
        <begin position="214"/>
        <end position="234"/>
    </location>
</feature>
<feature type="chain" id="PRO_5007050592" evidence="3">
    <location>
        <begin position="17"/>
        <end position="234"/>
    </location>
</feature>
<sequence length="234" mass="26088">MYSILCISALIHLVLTCKSGEKTQSTNEETIMEFHKSIVNSTTVFLSWEVEEGFSKPQQMYAVTITPYCQSAINTTEKQIVISGLSPSTMYTFEVYRQDGHGSNVMPGGKITVKTWDEEDKNPTNVKAKNITTTSIRLEWDAVQHSTGKPLIYTIVCSPGYGNLMQTNETTYNLVNLAPYIIYEFNVYLTKEDGSFYMPGGYISAETLPKTAKMKDSATLLTPNSKQGPSQPKN</sequence>
<accession>A0A0X3NGW9</accession>
<protein>
    <submittedName>
        <fullName evidence="5">Receptor-type tyrosine-protein phosphatase eta</fullName>
    </submittedName>
</protein>
<gene>
    <name evidence="5" type="primary">PTPRJ</name>
    <name evidence="5" type="ORF">TR152493</name>
</gene>
<dbReference type="Pfam" id="PF00041">
    <property type="entry name" value="fn3"/>
    <property type="match status" value="2"/>
</dbReference>
<feature type="domain" description="Fibronectin type-III" evidence="4">
    <location>
        <begin position="30"/>
        <end position="118"/>
    </location>
</feature>
<organism evidence="5">
    <name type="scientific">Schistocephalus solidus</name>
    <name type="common">Tapeworm</name>
    <dbReference type="NCBI Taxonomy" id="70667"/>
    <lineage>
        <taxon>Eukaryota</taxon>
        <taxon>Metazoa</taxon>
        <taxon>Spiralia</taxon>
        <taxon>Lophotrochozoa</taxon>
        <taxon>Platyhelminthes</taxon>
        <taxon>Cestoda</taxon>
        <taxon>Eucestoda</taxon>
        <taxon>Diphyllobothriidea</taxon>
        <taxon>Diphyllobothriidae</taxon>
        <taxon>Schistocephalus</taxon>
    </lineage>
</organism>
<dbReference type="SMART" id="SM00060">
    <property type="entry name" value="FN3"/>
    <property type="match status" value="2"/>
</dbReference>
<feature type="domain" description="Fibronectin type-III" evidence="4">
    <location>
        <begin position="122"/>
        <end position="217"/>
    </location>
</feature>
<dbReference type="InterPro" id="IPR050991">
    <property type="entry name" value="ECM_Regulatory_Proteins"/>
</dbReference>
<dbReference type="InterPro" id="IPR036116">
    <property type="entry name" value="FN3_sf"/>
</dbReference>
<evidence type="ECO:0000256" key="2">
    <source>
        <dbReference type="SAM" id="MobiDB-lite"/>
    </source>
</evidence>
<keyword evidence="3" id="KW-0732">Signal</keyword>
<dbReference type="CDD" id="cd00063">
    <property type="entry name" value="FN3"/>
    <property type="match status" value="2"/>
</dbReference>
<evidence type="ECO:0000259" key="4">
    <source>
        <dbReference type="PROSITE" id="PS50853"/>
    </source>
</evidence>
<dbReference type="InterPro" id="IPR003961">
    <property type="entry name" value="FN3_dom"/>
</dbReference>
<evidence type="ECO:0000256" key="3">
    <source>
        <dbReference type="SAM" id="SignalP"/>
    </source>
</evidence>
<dbReference type="InterPro" id="IPR013783">
    <property type="entry name" value="Ig-like_fold"/>
</dbReference>
<dbReference type="Gene3D" id="2.60.40.10">
    <property type="entry name" value="Immunoglobulins"/>
    <property type="match status" value="2"/>
</dbReference>
<evidence type="ECO:0000256" key="1">
    <source>
        <dbReference type="ARBA" id="ARBA00022737"/>
    </source>
</evidence>
<dbReference type="PROSITE" id="PS50853">
    <property type="entry name" value="FN3"/>
    <property type="match status" value="2"/>
</dbReference>
<name>A0A0X3NGW9_SCHSO</name>
<dbReference type="AlphaFoldDB" id="A0A0X3NGW9"/>
<reference evidence="5" key="1">
    <citation type="submission" date="2016-01" db="EMBL/GenBank/DDBJ databases">
        <title>Reference transcriptome for the parasite Schistocephalus solidus: insights into the molecular evolution of parasitism.</title>
        <authorList>
            <person name="Hebert F.O."/>
            <person name="Grambauer S."/>
            <person name="Barber I."/>
            <person name="Landry C.R."/>
            <person name="Aubin-Horth N."/>
        </authorList>
    </citation>
    <scope>NUCLEOTIDE SEQUENCE</scope>
</reference>
<dbReference type="PANTHER" id="PTHR46708">
    <property type="entry name" value="TENASCIN"/>
    <property type="match status" value="1"/>
</dbReference>
<dbReference type="SUPFAM" id="SSF49265">
    <property type="entry name" value="Fibronectin type III"/>
    <property type="match status" value="1"/>
</dbReference>
<keyword evidence="5" id="KW-0675">Receptor</keyword>
<feature type="signal peptide" evidence="3">
    <location>
        <begin position="1"/>
        <end position="16"/>
    </location>
</feature>
<keyword evidence="1" id="KW-0677">Repeat</keyword>